<dbReference type="PANTHER" id="PTHR39607">
    <property type="entry name" value="XANTHOCILLIN BIOSYNTHESIS CLUSTER TRANSCRIPTION FACTOR XANC-RELATED"/>
    <property type="match status" value="1"/>
</dbReference>
<dbReference type="PROSITE" id="PS00036">
    <property type="entry name" value="BZIP_BASIC"/>
    <property type="match status" value="1"/>
</dbReference>
<dbReference type="InterPro" id="IPR004827">
    <property type="entry name" value="bZIP"/>
</dbReference>
<evidence type="ECO:0000313" key="3">
    <source>
        <dbReference type="EMBL" id="KAF1994076.1"/>
    </source>
</evidence>
<accession>A0A6A5W8W3</accession>
<sequence length="252" mass="28168">MQRHAGYQYAAAAAPTHRYSGTSSAFSASANPNEDWTKISDLAERRRIQNRIAQRNYRKKLKKRLEDLERRAASSSASPEQKPAELQPPSRSPRQEFPSPSSSESDYSRRTPEIPGHYISPPDERGMFAHQYTRQLSTSPPPFSYSTYPAPDAVAYTAPYAATHAPYHSIPATTTSEYPIFPTYLPPLSSAYDNTLPSLVHPMKSEYYADNEISPFGVGYATMAGIDIPPPHTYADSDAHVKLPLRKPYYAH</sequence>
<evidence type="ECO:0000259" key="2">
    <source>
        <dbReference type="PROSITE" id="PS00036"/>
    </source>
</evidence>
<feature type="region of interest" description="Disordered" evidence="1">
    <location>
        <begin position="1"/>
        <end position="125"/>
    </location>
</feature>
<dbReference type="Proteomes" id="UP000799779">
    <property type="component" value="Unassembled WGS sequence"/>
</dbReference>
<evidence type="ECO:0000313" key="4">
    <source>
        <dbReference type="Proteomes" id="UP000799779"/>
    </source>
</evidence>
<dbReference type="CDD" id="cd14688">
    <property type="entry name" value="bZIP_YAP"/>
    <property type="match status" value="1"/>
</dbReference>
<protein>
    <recommendedName>
        <fullName evidence="2">BZIP domain-containing protein</fullName>
    </recommendedName>
</protein>
<dbReference type="OrthoDB" id="194358at2759"/>
<feature type="compositionally biased region" description="Polar residues" evidence="1">
    <location>
        <begin position="19"/>
        <end position="34"/>
    </location>
</feature>
<name>A0A6A5W8W3_9PLEO</name>
<evidence type="ECO:0000256" key="1">
    <source>
        <dbReference type="SAM" id="MobiDB-lite"/>
    </source>
</evidence>
<reference evidence="3" key="1">
    <citation type="journal article" date="2020" name="Stud. Mycol.">
        <title>101 Dothideomycetes genomes: a test case for predicting lifestyles and emergence of pathogens.</title>
        <authorList>
            <person name="Haridas S."/>
            <person name="Albert R."/>
            <person name="Binder M."/>
            <person name="Bloem J."/>
            <person name="Labutti K."/>
            <person name="Salamov A."/>
            <person name="Andreopoulos B."/>
            <person name="Baker S."/>
            <person name="Barry K."/>
            <person name="Bills G."/>
            <person name="Bluhm B."/>
            <person name="Cannon C."/>
            <person name="Castanera R."/>
            <person name="Culley D."/>
            <person name="Daum C."/>
            <person name="Ezra D."/>
            <person name="Gonzalez J."/>
            <person name="Henrissat B."/>
            <person name="Kuo A."/>
            <person name="Liang C."/>
            <person name="Lipzen A."/>
            <person name="Lutzoni F."/>
            <person name="Magnuson J."/>
            <person name="Mondo S."/>
            <person name="Nolan M."/>
            <person name="Ohm R."/>
            <person name="Pangilinan J."/>
            <person name="Park H.-J."/>
            <person name="Ramirez L."/>
            <person name="Alfaro M."/>
            <person name="Sun H."/>
            <person name="Tritt A."/>
            <person name="Yoshinaga Y."/>
            <person name="Zwiers L.-H."/>
            <person name="Turgeon B."/>
            <person name="Goodwin S."/>
            <person name="Spatafora J."/>
            <person name="Crous P."/>
            <person name="Grigoriev I."/>
        </authorList>
    </citation>
    <scope>NUCLEOTIDE SEQUENCE</scope>
    <source>
        <strain evidence="3">CBS 123094</strain>
    </source>
</reference>
<feature type="domain" description="BZIP" evidence="2">
    <location>
        <begin position="45"/>
        <end position="60"/>
    </location>
</feature>
<feature type="compositionally biased region" description="Basic and acidic residues" evidence="1">
    <location>
        <begin position="35"/>
        <end position="47"/>
    </location>
</feature>
<dbReference type="InterPro" id="IPR046347">
    <property type="entry name" value="bZIP_sf"/>
</dbReference>
<dbReference type="AlphaFoldDB" id="A0A6A5W8W3"/>
<organism evidence="3 4">
    <name type="scientific">Amniculicola lignicola CBS 123094</name>
    <dbReference type="NCBI Taxonomy" id="1392246"/>
    <lineage>
        <taxon>Eukaryota</taxon>
        <taxon>Fungi</taxon>
        <taxon>Dikarya</taxon>
        <taxon>Ascomycota</taxon>
        <taxon>Pezizomycotina</taxon>
        <taxon>Dothideomycetes</taxon>
        <taxon>Pleosporomycetidae</taxon>
        <taxon>Pleosporales</taxon>
        <taxon>Amniculicolaceae</taxon>
        <taxon>Amniculicola</taxon>
    </lineage>
</organism>
<proteinExistence type="predicted"/>
<gene>
    <name evidence="3" type="ORF">P154DRAFT_527320</name>
</gene>
<dbReference type="Gene3D" id="1.20.5.170">
    <property type="match status" value="1"/>
</dbReference>
<keyword evidence="4" id="KW-1185">Reference proteome</keyword>
<dbReference type="GO" id="GO:0003700">
    <property type="term" value="F:DNA-binding transcription factor activity"/>
    <property type="evidence" value="ECO:0007669"/>
    <property type="project" value="InterPro"/>
</dbReference>
<dbReference type="InterPro" id="IPR052635">
    <property type="entry name" value="Sec_Metab_Biosynth_Reg"/>
</dbReference>
<dbReference type="PANTHER" id="PTHR39607:SF1">
    <property type="entry name" value="B-ZIP TRANSCRIPTION FACTOR (EUROFUNG)"/>
    <property type="match status" value="1"/>
</dbReference>
<feature type="compositionally biased region" description="Low complexity" evidence="1">
    <location>
        <begin position="95"/>
        <end position="105"/>
    </location>
</feature>
<dbReference type="SUPFAM" id="SSF57959">
    <property type="entry name" value="Leucine zipper domain"/>
    <property type="match status" value="1"/>
</dbReference>
<dbReference type="EMBL" id="ML977673">
    <property type="protein sequence ID" value="KAF1994076.1"/>
    <property type="molecule type" value="Genomic_DNA"/>
</dbReference>